<sequence>MSTTHIYTFMVYSLLIYLVYKINAGNGNVKHNQHSPYKSLKLNENVKRKILM</sequence>
<keyword evidence="3" id="KW-1185">Reference proteome</keyword>
<protein>
    <submittedName>
        <fullName evidence="2">Uncharacterized protein</fullName>
    </submittedName>
</protein>
<comment type="caution">
    <text evidence="2">The sequence shown here is derived from an EMBL/GenBank/DDBJ whole genome shotgun (WGS) entry which is preliminary data.</text>
</comment>
<feature type="transmembrane region" description="Helical" evidence="1">
    <location>
        <begin position="6"/>
        <end position="23"/>
    </location>
</feature>
<evidence type="ECO:0000256" key="1">
    <source>
        <dbReference type="SAM" id="Phobius"/>
    </source>
</evidence>
<dbReference type="EMBL" id="BAAACI010000006">
    <property type="protein sequence ID" value="GAA0774308.1"/>
    <property type="molecule type" value="Genomic_DNA"/>
</dbReference>
<gene>
    <name evidence="2" type="ORF">GCM10008908_23920</name>
</gene>
<reference evidence="3" key="1">
    <citation type="journal article" date="2019" name="Int. J. Syst. Evol. Microbiol.">
        <title>The Global Catalogue of Microorganisms (GCM) 10K type strain sequencing project: providing services to taxonomists for standard genome sequencing and annotation.</title>
        <authorList>
            <consortium name="The Broad Institute Genomics Platform"/>
            <consortium name="The Broad Institute Genome Sequencing Center for Infectious Disease"/>
            <person name="Wu L."/>
            <person name="Ma J."/>
        </authorList>
    </citation>
    <scope>NUCLEOTIDE SEQUENCE [LARGE SCALE GENOMIC DNA]</scope>
    <source>
        <strain evidence="3">JCM 1417</strain>
    </source>
</reference>
<evidence type="ECO:0000313" key="3">
    <source>
        <dbReference type="Proteomes" id="UP001501047"/>
    </source>
</evidence>
<name>A0ABP3W0G2_CLOSU</name>
<accession>A0ABP3W0G2</accession>
<organism evidence="2 3">
    <name type="scientific">Clostridium subterminale</name>
    <dbReference type="NCBI Taxonomy" id="1550"/>
    <lineage>
        <taxon>Bacteria</taxon>
        <taxon>Bacillati</taxon>
        <taxon>Bacillota</taxon>
        <taxon>Clostridia</taxon>
        <taxon>Eubacteriales</taxon>
        <taxon>Clostridiaceae</taxon>
        <taxon>Clostridium</taxon>
    </lineage>
</organism>
<keyword evidence="1" id="KW-1133">Transmembrane helix</keyword>
<evidence type="ECO:0000313" key="2">
    <source>
        <dbReference type="EMBL" id="GAA0774308.1"/>
    </source>
</evidence>
<dbReference type="Proteomes" id="UP001501047">
    <property type="component" value="Unassembled WGS sequence"/>
</dbReference>
<proteinExistence type="predicted"/>
<keyword evidence="1" id="KW-0472">Membrane</keyword>
<keyword evidence="1" id="KW-0812">Transmembrane</keyword>